<sequence length="320" mass="35995">MTDTMHDRTARPAMRSAFAITSHADLPQLARLVRALTEGVDDVRVYISHDAAGVPGVESLASDTCRVFRDPGGRGDFSAVERFLALFSRIEADGGAEFTTVLSGADYPSRPVPEFLEALDRSGDGLLHNHRALDPADSDWAQHEARQRYLYRWRPVRLLGASASPRWHWIHALNYVQPYLRFNVSYGPLRVGTWRGRLPDGLRCHGGSSWFSLSRRAVQHLLTVRSTREDVVEWGRTSLAIDESFIQTVLLSAGTFRFVNHNGRFIEFPDEGFGHPRVLTADDFSRIEESGAFFVRKVDSDDSAELLDMLDVRRLRTSPA</sequence>
<evidence type="ECO:0000256" key="12">
    <source>
        <dbReference type="ARBA" id="ARBA00023157"/>
    </source>
</evidence>
<keyword evidence="11" id="KW-0472">Membrane</keyword>
<dbReference type="GO" id="GO:0050650">
    <property type="term" value="P:chondroitin sulfate proteoglycan biosynthetic process"/>
    <property type="evidence" value="ECO:0007669"/>
    <property type="project" value="TreeGrafter"/>
</dbReference>
<dbReference type="EMBL" id="CP023564">
    <property type="protein sequence ID" value="ATG56088.1"/>
    <property type="molecule type" value="Genomic_DNA"/>
</dbReference>
<evidence type="ECO:0000256" key="1">
    <source>
        <dbReference type="ARBA" id="ARBA00004323"/>
    </source>
</evidence>
<evidence type="ECO:0000256" key="2">
    <source>
        <dbReference type="ARBA" id="ARBA00004648"/>
    </source>
</evidence>
<dbReference type="GO" id="GO:0016020">
    <property type="term" value="C:membrane"/>
    <property type="evidence" value="ECO:0007669"/>
    <property type="project" value="InterPro"/>
</dbReference>
<dbReference type="InterPro" id="IPR003406">
    <property type="entry name" value="Glyco_trans_14"/>
</dbReference>
<dbReference type="OrthoDB" id="7943907at2"/>
<evidence type="ECO:0000256" key="11">
    <source>
        <dbReference type="ARBA" id="ARBA00023136"/>
    </source>
</evidence>
<comment type="subcellular location">
    <subcellularLocation>
        <location evidence="2">Endoplasmic reticulum membrane</location>
        <topology evidence="2">Single-pass type II membrane protein</topology>
    </subcellularLocation>
    <subcellularLocation>
        <location evidence="1">Golgi apparatus membrane</location>
        <topology evidence="1">Single-pass type II membrane protein</topology>
    </subcellularLocation>
</comment>
<keyword evidence="9" id="KW-1133">Transmembrane helix</keyword>
<evidence type="ECO:0000256" key="13">
    <source>
        <dbReference type="ARBA" id="ARBA00023180"/>
    </source>
</evidence>
<keyword evidence="10" id="KW-0333">Golgi apparatus</keyword>
<protein>
    <recommendedName>
        <fullName evidence="14">Peptide O-xylosyltransferase</fullName>
    </recommendedName>
</protein>
<dbReference type="PANTHER" id="PTHR46025">
    <property type="entry name" value="XYLOSYLTRANSFERASE OXT"/>
    <property type="match status" value="1"/>
</dbReference>
<keyword evidence="16" id="KW-1185">Reference proteome</keyword>
<evidence type="ECO:0000256" key="10">
    <source>
        <dbReference type="ARBA" id="ARBA00023034"/>
    </source>
</evidence>
<evidence type="ECO:0000256" key="4">
    <source>
        <dbReference type="ARBA" id="ARBA00022679"/>
    </source>
</evidence>
<accession>A0A291H0S5</accession>
<keyword evidence="8" id="KW-0735">Signal-anchor</keyword>
<evidence type="ECO:0000256" key="5">
    <source>
        <dbReference type="ARBA" id="ARBA00022692"/>
    </source>
</evidence>
<dbReference type="RefSeq" id="WP_096800548.1">
    <property type="nucleotide sequence ID" value="NZ_CP023564.1"/>
</dbReference>
<dbReference type="AlphaFoldDB" id="A0A291H0S5"/>
<keyword evidence="3" id="KW-0328">Glycosyltransferase</keyword>
<dbReference type="Proteomes" id="UP000217889">
    <property type="component" value="Chromosome"/>
</dbReference>
<keyword evidence="5" id="KW-0812">Transmembrane</keyword>
<keyword evidence="6" id="KW-0479">Metal-binding</keyword>
<dbReference type="GO" id="GO:0030158">
    <property type="term" value="F:protein xylosyltransferase activity"/>
    <property type="evidence" value="ECO:0007669"/>
    <property type="project" value="InterPro"/>
</dbReference>
<dbReference type="InterPro" id="IPR043538">
    <property type="entry name" value="XYLT"/>
</dbReference>
<reference evidence="15 16" key="1">
    <citation type="journal article" date="2014" name="Int. J. Syst. Evol. Microbiol.">
        <title>Brachybacterium ginsengisoli sp. nov., isolated from soil of a ginseng field.</title>
        <authorList>
            <person name="Hoang V.A."/>
            <person name="Kim Y.J."/>
            <person name="Nguyen N.L."/>
            <person name="Yang D.C."/>
        </authorList>
    </citation>
    <scope>NUCLEOTIDE SEQUENCE [LARGE SCALE GENOMIC DNA]</scope>
    <source>
        <strain evidence="15 16">DCY80</strain>
    </source>
</reference>
<evidence type="ECO:0000256" key="3">
    <source>
        <dbReference type="ARBA" id="ARBA00022676"/>
    </source>
</evidence>
<evidence type="ECO:0000256" key="7">
    <source>
        <dbReference type="ARBA" id="ARBA00022824"/>
    </source>
</evidence>
<evidence type="ECO:0000313" key="16">
    <source>
        <dbReference type="Proteomes" id="UP000217889"/>
    </source>
</evidence>
<dbReference type="GO" id="GO:0046872">
    <property type="term" value="F:metal ion binding"/>
    <property type="evidence" value="ECO:0007669"/>
    <property type="project" value="UniProtKB-KW"/>
</dbReference>
<evidence type="ECO:0000256" key="6">
    <source>
        <dbReference type="ARBA" id="ARBA00022723"/>
    </source>
</evidence>
<keyword evidence="7" id="KW-0256">Endoplasmic reticulum</keyword>
<dbReference type="GO" id="GO:0015012">
    <property type="term" value="P:heparan sulfate proteoglycan biosynthetic process"/>
    <property type="evidence" value="ECO:0007669"/>
    <property type="project" value="TreeGrafter"/>
</dbReference>
<dbReference type="Pfam" id="PF02485">
    <property type="entry name" value="Branch"/>
    <property type="match status" value="1"/>
</dbReference>
<keyword evidence="4" id="KW-0808">Transferase</keyword>
<evidence type="ECO:0000256" key="8">
    <source>
        <dbReference type="ARBA" id="ARBA00022968"/>
    </source>
</evidence>
<evidence type="ECO:0000313" key="15">
    <source>
        <dbReference type="EMBL" id="ATG56088.1"/>
    </source>
</evidence>
<evidence type="ECO:0000256" key="9">
    <source>
        <dbReference type="ARBA" id="ARBA00022989"/>
    </source>
</evidence>
<keyword evidence="13" id="KW-0325">Glycoprotein</keyword>
<name>A0A291H0S5_9MICO</name>
<organism evidence="15 16">
    <name type="scientific">Brachybacterium ginsengisoli</name>
    <dbReference type="NCBI Taxonomy" id="1331682"/>
    <lineage>
        <taxon>Bacteria</taxon>
        <taxon>Bacillati</taxon>
        <taxon>Actinomycetota</taxon>
        <taxon>Actinomycetes</taxon>
        <taxon>Micrococcales</taxon>
        <taxon>Dermabacteraceae</taxon>
        <taxon>Brachybacterium</taxon>
    </lineage>
</organism>
<evidence type="ECO:0000256" key="14">
    <source>
        <dbReference type="ARBA" id="ARBA00042865"/>
    </source>
</evidence>
<proteinExistence type="predicted"/>
<dbReference type="KEGG" id="bgg:CFK41_15850"/>
<gene>
    <name evidence="15" type="ORF">CFK41_15850</name>
</gene>
<dbReference type="PANTHER" id="PTHR46025:SF3">
    <property type="entry name" value="XYLOSYLTRANSFERASE OXT"/>
    <property type="match status" value="1"/>
</dbReference>
<keyword evidence="12" id="KW-1015">Disulfide bond</keyword>